<evidence type="ECO:0000256" key="1">
    <source>
        <dbReference type="SAM" id="MobiDB-lite"/>
    </source>
</evidence>
<dbReference type="EMBL" id="JAACXV010014383">
    <property type="protein sequence ID" value="KAF7267820.1"/>
    <property type="molecule type" value="Genomic_DNA"/>
</dbReference>
<organism evidence="2 3">
    <name type="scientific">Rhynchophorus ferrugineus</name>
    <name type="common">Red palm weevil</name>
    <name type="synonym">Curculio ferrugineus</name>
    <dbReference type="NCBI Taxonomy" id="354439"/>
    <lineage>
        <taxon>Eukaryota</taxon>
        <taxon>Metazoa</taxon>
        <taxon>Ecdysozoa</taxon>
        <taxon>Arthropoda</taxon>
        <taxon>Hexapoda</taxon>
        <taxon>Insecta</taxon>
        <taxon>Pterygota</taxon>
        <taxon>Neoptera</taxon>
        <taxon>Endopterygota</taxon>
        <taxon>Coleoptera</taxon>
        <taxon>Polyphaga</taxon>
        <taxon>Cucujiformia</taxon>
        <taxon>Curculionidae</taxon>
        <taxon>Dryophthorinae</taxon>
        <taxon>Rhynchophorus</taxon>
    </lineage>
</organism>
<comment type="caution">
    <text evidence="2">The sequence shown here is derived from an EMBL/GenBank/DDBJ whole genome shotgun (WGS) entry which is preliminary data.</text>
</comment>
<gene>
    <name evidence="2" type="ORF">GWI33_018980</name>
</gene>
<proteinExistence type="predicted"/>
<evidence type="ECO:0000313" key="2">
    <source>
        <dbReference type="EMBL" id="KAF7267820.1"/>
    </source>
</evidence>
<sequence>MSHVSWRCPPRRAGDCRPWRPEPEGRHCDTGYRGGRPRCANAARRSDSIEMGGGGREEGSPPSLSPRPFATQLRGRRRRRYPGTSGIKLLVAFVPPSASWIP</sequence>
<name>A0A834HZ28_RHYFE</name>
<protein>
    <submittedName>
        <fullName evidence="2">Uncharacterized protein</fullName>
    </submittedName>
</protein>
<dbReference type="AlphaFoldDB" id="A0A834HZ28"/>
<dbReference type="Proteomes" id="UP000625711">
    <property type="component" value="Unassembled WGS sequence"/>
</dbReference>
<accession>A0A834HZ28</accession>
<reference evidence="2" key="1">
    <citation type="submission" date="2020-08" db="EMBL/GenBank/DDBJ databases">
        <title>Genome sequencing and assembly of the red palm weevil Rhynchophorus ferrugineus.</title>
        <authorList>
            <person name="Dias G.B."/>
            <person name="Bergman C.M."/>
            <person name="Manee M."/>
        </authorList>
    </citation>
    <scope>NUCLEOTIDE SEQUENCE</scope>
    <source>
        <strain evidence="2">AA-2017</strain>
        <tissue evidence="2">Whole larva</tissue>
    </source>
</reference>
<keyword evidence="3" id="KW-1185">Reference proteome</keyword>
<evidence type="ECO:0000313" key="3">
    <source>
        <dbReference type="Proteomes" id="UP000625711"/>
    </source>
</evidence>
<feature type="region of interest" description="Disordered" evidence="1">
    <location>
        <begin position="1"/>
        <end position="81"/>
    </location>
</feature>
<feature type="compositionally biased region" description="Basic and acidic residues" evidence="1">
    <location>
        <begin position="12"/>
        <end position="30"/>
    </location>
</feature>